<dbReference type="Pfam" id="PF01391">
    <property type="entry name" value="Collagen"/>
    <property type="match status" value="3"/>
</dbReference>
<dbReference type="GO" id="GO:0005615">
    <property type="term" value="C:extracellular space"/>
    <property type="evidence" value="ECO:0007669"/>
    <property type="project" value="TreeGrafter"/>
</dbReference>
<feature type="compositionally biased region" description="Low complexity" evidence="8">
    <location>
        <begin position="817"/>
        <end position="831"/>
    </location>
</feature>
<dbReference type="PROSITE" id="PS51461">
    <property type="entry name" value="NC1_FIB"/>
    <property type="match status" value="1"/>
</dbReference>
<evidence type="ECO:0000256" key="9">
    <source>
        <dbReference type="SAM" id="SignalP"/>
    </source>
</evidence>
<dbReference type="GO" id="GO:0005581">
    <property type="term" value="C:collagen trimer"/>
    <property type="evidence" value="ECO:0007669"/>
    <property type="project" value="UniProtKB-KW"/>
</dbReference>
<dbReference type="FunFam" id="2.60.120.200:FF:000016">
    <property type="entry name" value="Collagen XI alpha 1 chain"/>
    <property type="match status" value="1"/>
</dbReference>
<feature type="region of interest" description="Disordered" evidence="8">
    <location>
        <begin position="959"/>
        <end position="1041"/>
    </location>
</feature>
<dbReference type="Pfam" id="PF02210">
    <property type="entry name" value="Laminin_G_2"/>
    <property type="match status" value="1"/>
</dbReference>
<dbReference type="SMART" id="SM00038">
    <property type="entry name" value="COLFI"/>
    <property type="match status" value="1"/>
</dbReference>
<keyword evidence="5" id="KW-0677">Repeat</keyword>
<keyword evidence="7" id="KW-0379">Hydroxylation</keyword>
<feature type="region of interest" description="Disordered" evidence="8">
    <location>
        <begin position="772"/>
        <end position="905"/>
    </location>
</feature>
<dbReference type="InterPro" id="IPR050149">
    <property type="entry name" value="Collagen_superfamily"/>
</dbReference>
<dbReference type="InterPro" id="IPR008160">
    <property type="entry name" value="Collagen"/>
</dbReference>
<feature type="signal peptide" evidence="9">
    <location>
        <begin position="1"/>
        <end position="21"/>
    </location>
</feature>
<feature type="region of interest" description="Disordered" evidence="8">
    <location>
        <begin position="230"/>
        <end position="251"/>
    </location>
</feature>
<dbReference type="FunFam" id="2.60.120.1000:FF:000002">
    <property type="entry name" value="Collagen XI alpha 1 chain"/>
    <property type="match status" value="1"/>
</dbReference>
<evidence type="ECO:0000256" key="7">
    <source>
        <dbReference type="ARBA" id="ARBA00023278"/>
    </source>
</evidence>
<evidence type="ECO:0000256" key="6">
    <source>
        <dbReference type="ARBA" id="ARBA00023119"/>
    </source>
</evidence>
<name>A0A8C2KGW5_CYPCA</name>
<evidence type="ECO:0000256" key="8">
    <source>
        <dbReference type="SAM" id="MobiDB-lite"/>
    </source>
</evidence>
<sequence>MNAFLLIYLLIICVYFLPHTAEPVDVLKVLEFSTVSEGVQKTSGFCTNRRASQPDTAYKIGKNAQISAPTKQLFPDGVFPEDFSILTTIKPKAGIQSFLLSVYNEKGVQQLGVEVGRSPVFLYEDQTGKPAPEDYPLFRSLNLADGKWHRVGISVEKKTVTIIVDCKKKLTKPLGRSDHAGIDTNGITVFGTRILDEEAFEGDIQQLLIVADPKAAYDYCEHYSPDCDVPQKDTLQAQEPGEEPNNVDGEYYTDSELDYGTVDASKTQSPAVEEEVFSDYVTEMAQAGLDPTAAPEAALPSGTADPVGVDAYDFKEYDLKEYDVTGLDKNQYEYGAYDEFGNVAPNPTSNYEDSFGPGVAAETDIAETEVNGSESVSLPLFDPPPFLIPVLAFSYLCVVKSRSVKLLIYPVSLSLPLFLLPQGPPGRAGLPGADGLPGPPGTMLMLPFRFGGDGEKGPVVSAQEAQAQAILSQARVSMRSAGPNGTLTDGGRGMPGESGSKVQEKILTHIYVLCYIAHINILFESFTSSSSQGDRGFDGLPGLPGEKGHRHTVQTPVTLPTRTQGQYNKSIIGCKSSVWAALYHTPTPLSPHPAAMATKLDVCCLFSVVQGLPGPQGPIGPPGEKPQIFVLRRTHFIIFQCCHFQGQLGPQGPIGYPGPRGVKGADGVRGLKGGKGEKGEDGFPGFKGDMGLKGDRGELGLAGPRGEDGPEGPKGRAGPNGESGPLGPAGEKGKLGVPGLPGYTGRQGPKLFNSPSIFTTLIFLFFFSKGVAGKPGPRGQRGPTGPRGARGARGPTGKPGPKGTSGNDGPPGPPGERGPQGPQGPVGFSGPKGPPGPPGKDGLPGHPGQRGETGFQGKTGPPGPGGVVGPQGPTGETGPVGERGHPGPPGPPGEQGLPGAGGKEGAKVSEVHVYMTFSQTEYMEGKYKQKIIDCLVINSLAKFQTFLIGKLYNVTTKTKSAQQGHPGLIGLIGPPGEQGEKGDRGLPGPQGTAGSKGDSGPAGQKGDTGSAGPPGPPVSEPLPGPPGEIIQPLPMQMPKKSRRSIDMQADEAGTMLDYGEGMEDIFSSLNNLKQDIERMKYPMGTQNNPARSCKDLQLAHPEFPDGEYYIDPNQGCSGDSFKVYCNFTAGGETCIFPDKKSNGVRISSWPKEVPGSWFSEFKRGKILSYVDAEGNSINMVQMTFLKLLTASARQNLTYSCHQSVAWHDATTDSYNRALRFLGSNDEEMSYDNNPFIKALSDGCMRKGYGKTVLEINTPKIDQVPIIDVMFTDFGDPNQKFGFEVGPVCFLG</sequence>
<dbReference type="SMART" id="SM00210">
    <property type="entry name" value="TSPN"/>
    <property type="match status" value="1"/>
</dbReference>
<keyword evidence="4 9" id="KW-0732">Signal</keyword>
<dbReference type="InterPro" id="IPR001791">
    <property type="entry name" value="Laminin_G"/>
</dbReference>
<feature type="compositionally biased region" description="Low complexity" evidence="8">
    <location>
        <begin position="840"/>
        <end position="859"/>
    </location>
</feature>
<feature type="chain" id="PRO_5034796932" evidence="9">
    <location>
        <begin position="22"/>
        <end position="1291"/>
    </location>
</feature>
<protein>
    <submittedName>
        <fullName evidence="11">Collagen, type XI, alpha 1a</fullName>
    </submittedName>
</protein>
<proteinExistence type="predicted"/>
<dbReference type="InterPro" id="IPR048287">
    <property type="entry name" value="TSPN-like_N"/>
</dbReference>
<feature type="region of interest" description="Disordered" evidence="8">
    <location>
        <begin position="660"/>
        <end position="742"/>
    </location>
</feature>
<feature type="compositionally biased region" description="Basic and acidic residues" evidence="8">
    <location>
        <begin position="705"/>
        <end position="714"/>
    </location>
</feature>
<dbReference type="Ensembl" id="ENSCCRT00020117422.1">
    <property type="protein sequence ID" value="ENSCCRP00020107499.1"/>
    <property type="gene ID" value="ENSCCRG00020048992.1"/>
</dbReference>
<feature type="domain" description="Fibrillar collagen NC1" evidence="10">
    <location>
        <begin position="1063"/>
        <end position="1290"/>
    </location>
</feature>
<evidence type="ECO:0000256" key="2">
    <source>
        <dbReference type="ARBA" id="ARBA00022525"/>
    </source>
</evidence>
<dbReference type="PANTHER" id="PTHR24023:SF1082">
    <property type="entry name" value="COLLAGEN TRIPLE HELIX REPEAT"/>
    <property type="match status" value="1"/>
</dbReference>
<evidence type="ECO:0000313" key="11">
    <source>
        <dbReference type="Ensembl" id="ENSCCRP00020107499.1"/>
    </source>
</evidence>
<keyword evidence="3" id="KW-0272">Extracellular matrix</keyword>
<evidence type="ECO:0000313" key="12">
    <source>
        <dbReference type="Proteomes" id="UP000694701"/>
    </source>
</evidence>
<feature type="compositionally biased region" description="Low complexity" evidence="8">
    <location>
        <begin position="772"/>
        <end position="808"/>
    </location>
</feature>
<feature type="compositionally biased region" description="Low complexity" evidence="8">
    <location>
        <begin position="962"/>
        <end position="977"/>
    </location>
</feature>
<dbReference type="Pfam" id="PF01410">
    <property type="entry name" value="COLFI"/>
    <property type="match status" value="1"/>
</dbReference>
<dbReference type="PANTHER" id="PTHR24023">
    <property type="entry name" value="COLLAGEN ALPHA"/>
    <property type="match status" value="1"/>
</dbReference>
<comment type="subcellular location">
    <subcellularLocation>
        <location evidence="1">Secreted</location>
        <location evidence="1">Extracellular space</location>
        <location evidence="1">Extracellular matrix</location>
    </subcellularLocation>
</comment>
<keyword evidence="6" id="KW-0176">Collagen</keyword>
<evidence type="ECO:0000256" key="3">
    <source>
        <dbReference type="ARBA" id="ARBA00022530"/>
    </source>
</evidence>
<keyword evidence="2" id="KW-0964">Secreted</keyword>
<dbReference type="Proteomes" id="UP000694701">
    <property type="component" value="Unplaced"/>
</dbReference>
<dbReference type="SUPFAM" id="SSF49899">
    <property type="entry name" value="Concanavalin A-like lectins/glucanases"/>
    <property type="match status" value="1"/>
</dbReference>
<accession>A0A8C2KGW5</accession>
<dbReference type="InterPro" id="IPR013320">
    <property type="entry name" value="ConA-like_dom_sf"/>
</dbReference>
<feature type="compositionally biased region" description="Low complexity" evidence="8">
    <location>
        <begin position="870"/>
        <end position="880"/>
    </location>
</feature>
<evidence type="ECO:0000259" key="10">
    <source>
        <dbReference type="PROSITE" id="PS51461"/>
    </source>
</evidence>
<dbReference type="GO" id="GO:0031012">
    <property type="term" value="C:extracellular matrix"/>
    <property type="evidence" value="ECO:0007669"/>
    <property type="project" value="TreeGrafter"/>
</dbReference>
<feature type="compositionally biased region" description="Pro residues" evidence="8">
    <location>
        <begin position="1013"/>
        <end position="1026"/>
    </location>
</feature>
<dbReference type="Gene3D" id="2.60.120.1000">
    <property type="match status" value="1"/>
</dbReference>
<dbReference type="InterPro" id="IPR000885">
    <property type="entry name" value="Fib_collagen_C"/>
</dbReference>
<evidence type="ECO:0000256" key="5">
    <source>
        <dbReference type="ARBA" id="ARBA00022737"/>
    </source>
</evidence>
<evidence type="ECO:0000256" key="1">
    <source>
        <dbReference type="ARBA" id="ARBA00004498"/>
    </source>
</evidence>
<dbReference type="Gene3D" id="2.60.120.200">
    <property type="match status" value="1"/>
</dbReference>
<dbReference type="GO" id="GO:0005201">
    <property type="term" value="F:extracellular matrix structural constituent"/>
    <property type="evidence" value="ECO:0007669"/>
    <property type="project" value="InterPro"/>
</dbReference>
<evidence type="ECO:0000256" key="4">
    <source>
        <dbReference type="ARBA" id="ARBA00022729"/>
    </source>
</evidence>
<organism evidence="11 12">
    <name type="scientific">Cyprinus carpio</name>
    <name type="common">Common carp</name>
    <dbReference type="NCBI Taxonomy" id="7962"/>
    <lineage>
        <taxon>Eukaryota</taxon>
        <taxon>Metazoa</taxon>
        <taxon>Chordata</taxon>
        <taxon>Craniata</taxon>
        <taxon>Vertebrata</taxon>
        <taxon>Euteleostomi</taxon>
        <taxon>Actinopterygii</taxon>
        <taxon>Neopterygii</taxon>
        <taxon>Teleostei</taxon>
        <taxon>Ostariophysi</taxon>
        <taxon>Cypriniformes</taxon>
        <taxon>Cyprinidae</taxon>
        <taxon>Cyprininae</taxon>
        <taxon>Cyprinus</taxon>
    </lineage>
</organism>
<reference evidence="11" key="1">
    <citation type="submission" date="2025-08" db="UniProtKB">
        <authorList>
            <consortium name="Ensembl"/>
        </authorList>
    </citation>
    <scope>IDENTIFICATION</scope>
</reference>